<protein>
    <submittedName>
        <fullName evidence="1">Uncharacterized protein</fullName>
    </submittedName>
</protein>
<dbReference type="EMBL" id="CP007032">
    <property type="protein sequence ID" value="AHF08435.1"/>
    <property type="molecule type" value="Genomic_DNA"/>
</dbReference>
<dbReference type="Proteomes" id="UP000010847">
    <property type="component" value="Chromosome"/>
</dbReference>
<evidence type="ECO:0000313" key="2">
    <source>
        <dbReference type="Proteomes" id="UP000010847"/>
    </source>
</evidence>
<sequence>MMTESTPNMIQIHILISLLSSPYLTFYQKPLSNNKTSDYFYSPYAQDADLIQELKFPK</sequence>
<gene>
    <name evidence="1" type="ORF">DESME_02825</name>
</gene>
<dbReference type="HOGENOM" id="CLU_2972007_0_0_9"/>
<dbReference type="AlphaFoldDB" id="W0EC35"/>
<dbReference type="STRING" id="871968.DESME_02825"/>
<evidence type="ECO:0000313" key="1">
    <source>
        <dbReference type="EMBL" id="AHF08435.1"/>
    </source>
</evidence>
<dbReference type="KEGG" id="dmt:DESME_02825"/>
<name>W0EC35_9FIRM</name>
<proteinExistence type="predicted"/>
<keyword evidence="2" id="KW-1185">Reference proteome</keyword>
<reference evidence="1 2" key="1">
    <citation type="submission" date="2013-12" db="EMBL/GenBank/DDBJ databases">
        <authorList>
            <consortium name="DOE Joint Genome Institute"/>
            <person name="Smidt H."/>
            <person name="Huntemann M."/>
            <person name="Han J."/>
            <person name="Chen A."/>
            <person name="Kyrpides N."/>
            <person name="Mavromatis K."/>
            <person name="Markowitz V."/>
            <person name="Palaniappan K."/>
            <person name="Ivanova N."/>
            <person name="Schaumberg A."/>
            <person name="Pati A."/>
            <person name="Liolios K."/>
            <person name="Nordberg H.P."/>
            <person name="Cantor M.N."/>
            <person name="Hua S.X."/>
            <person name="Woyke T."/>
        </authorList>
    </citation>
    <scope>NUCLEOTIDE SEQUENCE [LARGE SCALE GENOMIC DNA]</scope>
    <source>
        <strain evidence="2">DSM 15288</strain>
    </source>
</reference>
<organism evidence="1 2">
    <name type="scientific">Desulfitobacterium metallireducens DSM 15288</name>
    <dbReference type="NCBI Taxonomy" id="871968"/>
    <lineage>
        <taxon>Bacteria</taxon>
        <taxon>Bacillati</taxon>
        <taxon>Bacillota</taxon>
        <taxon>Clostridia</taxon>
        <taxon>Eubacteriales</taxon>
        <taxon>Desulfitobacteriaceae</taxon>
        <taxon>Desulfitobacterium</taxon>
    </lineage>
</organism>
<accession>W0EC35</accession>